<keyword evidence="1" id="KW-0378">Hydrolase</keyword>
<protein>
    <recommendedName>
        <fullName evidence="3">CBM-cenC domain-containing protein</fullName>
    </recommendedName>
</protein>
<organism evidence="4 5">
    <name type="scientific">Clostridium beijerinckii</name>
    <name type="common">Clostridium MP</name>
    <dbReference type="NCBI Taxonomy" id="1520"/>
    <lineage>
        <taxon>Bacteria</taxon>
        <taxon>Bacillati</taxon>
        <taxon>Bacillota</taxon>
        <taxon>Clostridia</taxon>
        <taxon>Eubacteriales</taxon>
        <taxon>Clostridiaceae</taxon>
        <taxon>Clostridium</taxon>
    </lineage>
</organism>
<evidence type="ECO:0000313" key="4">
    <source>
        <dbReference type="EMBL" id="NMF04578.1"/>
    </source>
</evidence>
<dbReference type="GO" id="GO:0016798">
    <property type="term" value="F:hydrolase activity, acting on glycosyl bonds"/>
    <property type="evidence" value="ECO:0007669"/>
    <property type="project" value="InterPro"/>
</dbReference>
<evidence type="ECO:0000313" key="5">
    <source>
        <dbReference type="Proteomes" id="UP000587880"/>
    </source>
</evidence>
<name>A0A7X9XNT4_CLOBE</name>
<dbReference type="InterPro" id="IPR008979">
    <property type="entry name" value="Galactose-bd-like_sf"/>
</dbReference>
<feature type="domain" description="CBM-cenC" evidence="3">
    <location>
        <begin position="1640"/>
        <end position="1758"/>
    </location>
</feature>
<reference evidence="4 5" key="1">
    <citation type="submission" date="2020-04" db="EMBL/GenBank/DDBJ databases">
        <authorList>
            <person name="Hitch T.C.A."/>
            <person name="Wylensek D."/>
            <person name="Clavel T."/>
        </authorList>
    </citation>
    <scope>NUCLEOTIDE SEQUENCE [LARGE SCALE GENOMIC DNA]</scope>
    <source>
        <strain evidence="4 5">WB01_NA02</strain>
    </source>
</reference>
<proteinExistence type="predicted"/>
<dbReference type="SUPFAM" id="SSF49785">
    <property type="entry name" value="Galactose-binding domain-like"/>
    <property type="match status" value="2"/>
</dbReference>
<dbReference type="RefSeq" id="WP_168981571.1">
    <property type="nucleotide sequence ID" value="NZ_JABAGD010000010.1"/>
</dbReference>
<dbReference type="Pfam" id="PF02018">
    <property type="entry name" value="CBM_4_9"/>
    <property type="match status" value="1"/>
</dbReference>
<evidence type="ECO:0000256" key="2">
    <source>
        <dbReference type="SAM" id="MobiDB-lite"/>
    </source>
</evidence>
<dbReference type="Gene3D" id="2.60.120.260">
    <property type="entry name" value="Galactose-binding domain-like"/>
    <property type="match status" value="2"/>
</dbReference>
<dbReference type="EMBL" id="JABAGD010000010">
    <property type="protein sequence ID" value="NMF04578.1"/>
    <property type="molecule type" value="Genomic_DNA"/>
</dbReference>
<sequence length="1961" mass="209073">MHNVSDSYKMFIKKPSRSFECRITLGNRVFNNSDIIQIVPTVVQPSDRFSIGNTVSQNIDITLKNDGAAYASVGEIDVEIGLKINNSIEYIPFGTFNIDDVSKTDYTVKLTCYDNMVKFETGYFSKLGNNPTLQEVVNELATITGVQFTGTLQNYTVTKLEGYTCREVLAYVASVCGGNAYITRDNKFTIIYPHEVDCTITADNYFSTGHKLEDQVYKIGMITCQNKSNSNNDSSESDDYDSVNDKNTISVGSLSSDTMELTFENPWVTQSILNDIYNKLKNFSYLGYTLKWQGDLSLDPLDIITVVDKNNVTRKALVYANKLTYNGGLSAETSAKGETKNSNSFSASGSTNKNIERLSVKLLIAEKAIINKANISDLQANSARIDKLDANVATINTALINYATVDQLDAVKANVSNLNASIANIDSALINKANVADLTAAKATISNVSADVANIKTLIGGNLTIANMQSLVLTSSKVTVDNGFIKNAMIESLDATKINTGSLNTSKISVTSSDGSLLIAGATQQFKDKNGKVRIQMGQDAQGNFNFILVASDGATTLIDGTGVKEKAIADKLIKTNMVADQAIGSQQINYSSFATGFNASTNTNFIKASKVAIDLTGQTLDIAFNNMNTTVTSVQTTANTAKSTADTASSNASSAVSTANSANTNASTALSNANNAVSTANTAKTTATTASTNASNAVNTANSANSTANTANTNANTAVNTANTALSTANNIQVGGRNLLIDTDEIKYLNVNIPTSYTVFDPYSTYNRKTLRELGFVANDIVTISFNWDIDKNGSLSEVYGNFRLEWKGINSSGIDNQYLGLIKNPVDTFSSSNTNGKAIVTTQLTESVLDAHTVRFRIDNSVITFKVSKMKLEKGNKSTDWTPAPEDIDQAITSVKTVTETNTTSINAIQGQISTLISNTTITAIDGTTTQLKDAYNGTVNTINSMKTTIGEHTTDIDANTKNITSVTSRTSTLETNLSSISASLSSTKSTVDTHTTQISTANTNITTALNNASSALNTANTANTTANSAKTTATTASTNASNAVTTANSASSNASTALTNSNTAISTANTASTNASNAVSTANKASTDVATLTTTVTNTVSRVSSLELTTSGLTTRVGNTETTLSNLQVGGRNLCSKTCISGFGTTLTSSNYDYAFDAGTGGKGIKISSSIFQLSTNYVLSFKIKKNSGNLYRIGGHNELFASSKLYIDGVLIDTNKYANPSNNLPNDSNYHKVVLYATTVSSWPSDNNLYIQPNRSQYDSACNVTVSNIKVEQGNLVTDWSPAPEDVDSSIASVKDYATQTINSNVSTINQTTDSIKASVQSLQSSVNTINTTLGNKADSSTVTSVTNRVSTLETGVNGINASITTLNSNVSSVTTTANAAKSAIDNLNIGGRNLLKNTGNFLNLNSWGLSKGSGETGVLELVSDQIYGNVIHATKTNSVSWWVLYNYPITLPSGKFVAGQQYTFSCIAKANTNGSALVIDFRDGNGTNGVMSSTKTFNLTTSWVSYSFTFTAIATGNTPELYITTGIDEIWLTRIKLEEGNQATSWTPAPEDVDYQITTINSSVSSLQSSVSVLQNQIALKVEQSNIDSAVTTINGQISAQNTTISSLQSQINVQAGQISSKVEQTDFNAAFKKNYITNPLLVNDTSGWNVTGNHSIQRSTTSIRITGVNTLYIASTGTGGGSTGLVYTSINVVSGKQYTLSFYAYSSNSILLHSELWGSINAVDFPVQANTWTKFTRTFTASTTGTLYFWLQSSGFVLLSEIKLEDGTAATNFSCAIGTTITQSTTEVMTAFNNISRYFQVSADGAKFGDFTTGAYTKMSQKGLEHVDSYGAMPYHYYSYMGQAIIEMNGTTQKDMTFNFPQEVIDRLEGTIPYGLASVSFYSIGFDQSTGCIGCAITNITATTITLRAYLSSEKLVAISTPTNPGSEYETISTQIYAVTGSHTGSVCISYLIIG</sequence>
<evidence type="ECO:0000259" key="3">
    <source>
        <dbReference type="Pfam" id="PF02018"/>
    </source>
</evidence>
<comment type="caution">
    <text evidence="4">The sequence shown here is derived from an EMBL/GenBank/DDBJ whole genome shotgun (WGS) entry which is preliminary data.</text>
</comment>
<accession>A0A7X9XNT4</accession>
<feature type="region of interest" description="Disordered" evidence="2">
    <location>
        <begin position="331"/>
        <end position="350"/>
    </location>
</feature>
<dbReference type="Proteomes" id="UP000587880">
    <property type="component" value="Unassembled WGS sequence"/>
</dbReference>
<feature type="compositionally biased region" description="Polar residues" evidence="2">
    <location>
        <begin position="340"/>
        <end position="350"/>
    </location>
</feature>
<dbReference type="Gene3D" id="1.20.5.340">
    <property type="match status" value="2"/>
</dbReference>
<dbReference type="InterPro" id="IPR003305">
    <property type="entry name" value="CenC_carb-bd"/>
</dbReference>
<evidence type="ECO:0000256" key="1">
    <source>
        <dbReference type="ARBA" id="ARBA00022801"/>
    </source>
</evidence>
<gene>
    <name evidence="4" type="ORF">HF849_07355</name>
</gene>